<comment type="caution">
    <text evidence="11">The sequence shown here is derived from an EMBL/GenBank/DDBJ whole genome shotgun (WGS) entry which is preliminary data.</text>
</comment>
<feature type="domain" description="DHHA1" evidence="9">
    <location>
        <begin position="364"/>
        <end position="451"/>
    </location>
</feature>
<evidence type="ECO:0000256" key="3">
    <source>
        <dbReference type="ARBA" id="ARBA00022722"/>
    </source>
</evidence>
<evidence type="ECO:0000256" key="4">
    <source>
        <dbReference type="ARBA" id="ARBA00022801"/>
    </source>
</evidence>
<dbReference type="Pfam" id="PF02272">
    <property type="entry name" value="DHHA1"/>
    <property type="match status" value="1"/>
</dbReference>
<dbReference type="Pfam" id="PF01368">
    <property type="entry name" value="DHH"/>
    <property type="match status" value="1"/>
</dbReference>
<dbReference type="InterPro" id="IPR003156">
    <property type="entry name" value="DHHA1_dom"/>
</dbReference>
<feature type="coiled-coil region" evidence="6">
    <location>
        <begin position="321"/>
        <end position="355"/>
    </location>
</feature>
<dbReference type="Gene3D" id="3.90.1640.30">
    <property type="match status" value="1"/>
</dbReference>
<dbReference type="PANTHER" id="PTHR30255:SF2">
    <property type="entry name" value="SINGLE-STRANDED-DNA-SPECIFIC EXONUCLEASE RECJ"/>
    <property type="match status" value="1"/>
</dbReference>
<dbReference type="SUPFAM" id="SSF64182">
    <property type="entry name" value="DHH phosphoesterases"/>
    <property type="match status" value="1"/>
</dbReference>
<keyword evidence="5 11" id="KW-0269">Exonuclease</keyword>
<dbReference type="NCBIfam" id="TIGR00644">
    <property type="entry name" value="recJ"/>
    <property type="match status" value="1"/>
</dbReference>
<evidence type="ECO:0000313" key="12">
    <source>
        <dbReference type="Proteomes" id="UP000176547"/>
    </source>
</evidence>
<evidence type="ECO:0000259" key="8">
    <source>
        <dbReference type="Pfam" id="PF01368"/>
    </source>
</evidence>
<evidence type="ECO:0000256" key="7">
    <source>
        <dbReference type="SAM" id="MobiDB-lite"/>
    </source>
</evidence>
<dbReference type="InterPro" id="IPR041122">
    <property type="entry name" value="RecJ_OB"/>
</dbReference>
<keyword evidence="6" id="KW-0175">Coiled coil</keyword>
<feature type="domain" description="DDH" evidence="8">
    <location>
        <begin position="89"/>
        <end position="247"/>
    </location>
</feature>
<keyword evidence="4" id="KW-0378">Hydrolase</keyword>
<accession>A0A1F5NE95</accession>
<comment type="similarity">
    <text evidence="1">Belongs to the RecJ family.</text>
</comment>
<reference evidence="11 12" key="1">
    <citation type="journal article" date="2016" name="Nat. Commun.">
        <title>Thousands of microbial genomes shed light on interconnected biogeochemical processes in an aquifer system.</title>
        <authorList>
            <person name="Anantharaman K."/>
            <person name="Brown C.T."/>
            <person name="Hug L.A."/>
            <person name="Sharon I."/>
            <person name="Castelle C.J."/>
            <person name="Probst A.J."/>
            <person name="Thomas B.C."/>
            <person name="Singh A."/>
            <person name="Wilkins M.J."/>
            <person name="Karaoz U."/>
            <person name="Brodie E.L."/>
            <person name="Williams K.H."/>
            <person name="Hubbard S.S."/>
            <person name="Banfield J.F."/>
        </authorList>
    </citation>
    <scope>NUCLEOTIDE SEQUENCE [LARGE SCALE GENOMIC DNA]</scope>
</reference>
<evidence type="ECO:0000259" key="10">
    <source>
        <dbReference type="Pfam" id="PF17768"/>
    </source>
</evidence>
<feature type="compositionally biased region" description="Basic and acidic residues" evidence="7">
    <location>
        <begin position="9"/>
        <end position="34"/>
    </location>
</feature>
<dbReference type="Proteomes" id="UP000176547">
    <property type="component" value="Unassembled WGS sequence"/>
</dbReference>
<evidence type="ECO:0000256" key="5">
    <source>
        <dbReference type="ARBA" id="ARBA00022839"/>
    </source>
</evidence>
<dbReference type="InterPro" id="IPR051673">
    <property type="entry name" value="SSDNA_exonuclease_RecJ"/>
</dbReference>
<dbReference type="GO" id="GO:0003676">
    <property type="term" value="F:nucleic acid binding"/>
    <property type="evidence" value="ECO:0007669"/>
    <property type="project" value="InterPro"/>
</dbReference>
<name>A0A1F5NE95_9BACT</name>
<dbReference type="GO" id="GO:0006310">
    <property type="term" value="P:DNA recombination"/>
    <property type="evidence" value="ECO:0007669"/>
    <property type="project" value="InterPro"/>
</dbReference>
<feature type="region of interest" description="Disordered" evidence="7">
    <location>
        <begin position="1"/>
        <end position="34"/>
    </location>
</feature>
<dbReference type="GO" id="GO:0008409">
    <property type="term" value="F:5'-3' exonuclease activity"/>
    <property type="evidence" value="ECO:0007669"/>
    <property type="project" value="InterPro"/>
</dbReference>
<dbReference type="Pfam" id="PF17768">
    <property type="entry name" value="RecJ_OB"/>
    <property type="match status" value="1"/>
</dbReference>
<protein>
    <recommendedName>
        <fullName evidence="2">Single-stranded-DNA-specific exonuclease RecJ</fullName>
    </recommendedName>
</protein>
<sequence length="585" mass="64936">MKKIWKQKSNSDHFDVAQGHPERELKGEPSRTSDKRLLESLFENRGLRSPEEVENFLDPRYERSFDPGQLRDMDAAVKRIGAAMAHGEQITIYADYDADAVTAAAVLIRFLRKAGHGRVDYYIPDRFSEGYGMNADAVKLLAKRGTKLIVTVDCGINAVDAVDIATYLGMDVIITDHHQVTGVLPRAAAVINPHRADDGYPFKDLTGVGVAFKLVQALVKNSKIQDSRFKIQDGWEKWLLDLVAIGTVADCQSLLGENRIFVKWGLTVMRKTQWIGLGSLLNEAGIADTPLDTYKIGFVIAPRINAAGRIEHANLALELLLTESLDEAAELSRKLSELNRRRQDLTQQILSEAREQITPRASGKILLAASEGWPRGIVGLVAGKLAEEFYRPVLILEKGEEEAVGSARSIQGFDIVKAISRSEEILVRFGGHPMAAGFTIRNEHIEIFHQKLLEHAEAVLPEDALNPTLSYEAVIEPRDLSEELIETLEKFAPFGLGNPRPRVRVNNLIVLSARTIGNDGKHLRLSLSQNGKTFSAVAFNQGFWAAKLPVNSKIDIICEPQFNEWNGERKVQLKIVDLEISNSAT</sequence>
<dbReference type="InterPro" id="IPR001667">
    <property type="entry name" value="DDH_dom"/>
</dbReference>
<dbReference type="GO" id="GO:0006281">
    <property type="term" value="P:DNA repair"/>
    <property type="evidence" value="ECO:0007669"/>
    <property type="project" value="InterPro"/>
</dbReference>
<dbReference type="AlphaFoldDB" id="A0A1F5NE95"/>
<evidence type="ECO:0000256" key="2">
    <source>
        <dbReference type="ARBA" id="ARBA00019841"/>
    </source>
</evidence>
<proteinExistence type="inferred from homology"/>
<feature type="domain" description="RecJ OB" evidence="10">
    <location>
        <begin position="472"/>
        <end position="577"/>
    </location>
</feature>
<evidence type="ECO:0000256" key="6">
    <source>
        <dbReference type="SAM" id="Coils"/>
    </source>
</evidence>
<organism evidence="11 12">
    <name type="scientific">Candidatus Doudnabacteria bacterium RIFCSPHIGHO2_01_52_17</name>
    <dbReference type="NCBI Taxonomy" id="1817820"/>
    <lineage>
        <taxon>Bacteria</taxon>
        <taxon>Candidatus Doudnaibacteriota</taxon>
    </lineage>
</organism>
<dbReference type="InterPro" id="IPR004610">
    <property type="entry name" value="RecJ"/>
</dbReference>
<evidence type="ECO:0000259" key="9">
    <source>
        <dbReference type="Pfam" id="PF02272"/>
    </source>
</evidence>
<evidence type="ECO:0000256" key="1">
    <source>
        <dbReference type="ARBA" id="ARBA00005915"/>
    </source>
</evidence>
<keyword evidence="3" id="KW-0540">Nuclease</keyword>
<gene>
    <name evidence="11" type="ORF">A3K06_03520</name>
</gene>
<evidence type="ECO:0000313" key="11">
    <source>
        <dbReference type="EMBL" id="OGE75935.1"/>
    </source>
</evidence>
<dbReference type="InterPro" id="IPR038763">
    <property type="entry name" value="DHH_sf"/>
</dbReference>
<dbReference type="EMBL" id="MFEG01000022">
    <property type="protein sequence ID" value="OGE75935.1"/>
    <property type="molecule type" value="Genomic_DNA"/>
</dbReference>
<dbReference type="PANTHER" id="PTHR30255">
    <property type="entry name" value="SINGLE-STRANDED-DNA-SPECIFIC EXONUCLEASE RECJ"/>
    <property type="match status" value="1"/>
</dbReference>
<dbReference type="Gene3D" id="3.10.310.30">
    <property type="match status" value="1"/>
</dbReference>